<comment type="caution">
    <text evidence="2">The sequence shown here is derived from an EMBL/GenBank/DDBJ whole genome shotgun (WGS) entry which is preliminary data.</text>
</comment>
<accession>A0ABQ8WDX1</accession>
<proteinExistence type="predicted"/>
<dbReference type="EMBL" id="JAPVEB010000004">
    <property type="protein sequence ID" value="KAJ5264750.1"/>
    <property type="molecule type" value="Genomic_DNA"/>
</dbReference>
<organism evidence="2 3">
    <name type="scientific">Penicillium chrysogenum</name>
    <name type="common">Penicillium notatum</name>
    <dbReference type="NCBI Taxonomy" id="5076"/>
    <lineage>
        <taxon>Eukaryota</taxon>
        <taxon>Fungi</taxon>
        <taxon>Dikarya</taxon>
        <taxon>Ascomycota</taxon>
        <taxon>Pezizomycotina</taxon>
        <taxon>Eurotiomycetes</taxon>
        <taxon>Eurotiomycetidae</taxon>
        <taxon>Eurotiales</taxon>
        <taxon>Aspergillaceae</taxon>
        <taxon>Penicillium</taxon>
        <taxon>Penicillium chrysogenum species complex</taxon>
    </lineage>
</organism>
<feature type="region of interest" description="Disordered" evidence="1">
    <location>
        <begin position="45"/>
        <end position="65"/>
    </location>
</feature>
<reference evidence="2 3" key="1">
    <citation type="journal article" date="2023" name="IMA Fungus">
        <title>Comparative genomic study of the Penicillium genus elucidates a diverse pangenome and 15 lateral gene transfer events.</title>
        <authorList>
            <person name="Petersen C."/>
            <person name="Sorensen T."/>
            <person name="Nielsen M.R."/>
            <person name="Sondergaard T.E."/>
            <person name="Sorensen J.L."/>
            <person name="Fitzpatrick D.A."/>
            <person name="Frisvad J.C."/>
            <person name="Nielsen K.L."/>
        </authorList>
    </citation>
    <scope>NUCLEOTIDE SEQUENCE [LARGE SCALE GENOMIC DNA]</scope>
    <source>
        <strain evidence="2 3">IBT 3361</strain>
    </source>
</reference>
<evidence type="ECO:0000313" key="2">
    <source>
        <dbReference type="EMBL" id="KAJ5264750.1"/>
    </source>
</evidence>
<dbReference type="Proteomes" id="UP001220256">
    <property type="component" value="Unassembled WGS sequence"/>
</dbReference>
<name>A0ABQ8WDX1_PENCH</name>
<evidence type="ECO:0000256" key="1">
    <source>
        <dbReference type="SAM" id="MobiDB-lite"/>
    </source>
</evidence>
<protein>
    <submittedName>
        <fullName evidence="2">Uncharacterized protein</fullName>
    </submittedName>
</protein>
<keyword evidence="3" id="KW-1185">Reference proteome</keyword>
<gene>
    <name evidence="2" type="ORF">N7505_007543</name>
</gene>
<sequence>MLMKQLRVQTVEFTCHDRVLDRQMPQFRESSARFLSTIDRQQLAGRLGAKERANTPERSGQKLQESWEHPLRLGIGIFLRDAVIDEEAEHDSQLLTSGILQGKQSTDGFGGYF</sequence>
<evidence type="ECO:0000313" key="3">
    <source>
        <dbReference type="Proteomes" id="UP001220256"/>
    </source>
</evidence>